<evidence type="ECO:0000256" key="9">
    <source>
        <dbReference type="ARBA" id="ARBA00023316"/>
    </source>
</evidence>
<dbReference type="Gene3D" id="3.40.1190.10">
    <property type="entry name" value="Mur-like, catalytic domain"/>
    <property type="match status" value="1"/>
</dbReference>
<reference evidence="15 18" key="2">
    <citation type="submission" date="2019-07" db="EMBL/GenBank/DDBJ databases">
        <title>Whole genome shotgun sequence of Halomonas cupida NBRC 102219.</title>
        <authorList>
            <person name="Hosoyama A."/>
            <person name="Uohara A."/>
            <person name="Ohji S."/>
            <person name="Ichikawa N."/>
        </authorList>
    </citation>
    <scope>NUCLEOTIDE SEQUENCE [LARGE SCALE GENOMIC DNA]</scope>
    <source>
        <strain evidence="15 18">NBRC 102219</strain>
    </source>
</reference>
<comment type="caution">
    <text evidence="10">Lacks conserved residue(s) required for the propagation of feature annotation.</text>
</comment>
<dbReference type="Proteomes" id="UP000184123">
    <property type="component" value="Unassembled WGS sequence"/>
</dbReference>
<comment type="catalytic activity">
    <reaction evidence="10 11">
        <text>D-alanyl-D-alanine + UDP-N-acetyl-alpha-D-muramoyl-L-alanyl-gamma-D-glutamyl-meso-2,6-diaminopimelate + ATP = UDP-N-acetyl-alpha-D-muramoyl-L-alanyl-gamma-D-glutamyl-meso-2,6-diaminopimeloyl-D-alanyl-D-alanine + ADP + phosphate + H(+)</text>
        <dbReference type="Rhea" id="RHEA:28374"/>
        <dbReference type="ChEBI" id="CHEBI:15378"/>
        <dbReference type="ChEBI" id="CHEBI:30616"/>
        <dbReference type="ChEBI" id="CHEBI:43474"/>
        <dbReference type="ChEBI" id="CHEBI:57822"/>
        <dbReference type="ChEBI" id="CHEBI:61386"/>
        <dbReference type="ChEBI" id="CHEBI:83905"/>
        <dbReference type="ChEBI" id="CHEBI:456216"/>
        <dbReference type="EC" id="6.3.2.10"/>
    </reaction>
</comment>
<dbReference type="HAMAP" id="MF_02019">
    <property type="entry name" value="MurF"/>
    <property type="match status" value="1"/>
</dbReference>
<accession>A0A1M7A182</accession>
<dbReference type="SUPFAM" id="SSF53244">
    <property type="entry name" value="MurD-like peptide ligases, peptide-binding domain"/>
    <property type="match status" value="1"/>
</dbReference>
<keyword evidence="6 10" id="KW-0133">Cell shape</keyword>
<evidence type="ECO:0000313" key="17">
    <source>
        <dbReference type="Proteomes" id="UP000184123"/>
    </source>
</evidence>
<organism evidence="16 17">
    <name type="scientific">Halomonas cupida</name>
    <dbReference type="NCBI Taxonomy" id="44933"/>
    <lineage>
        <taxon>Bacteria</taxon>
        <taxon>Pseudomonadati</taxon>
        <taxon>Pseudomonadota</taxon>
        <taxon>Gammaproteobacteria</taxon>
        <taxon>Oceanospirillales</taxon>
        <taxon>Halomonadaceae</taxon>
        <taxon>Halomonas</taxon>
    </lineage>
</organism>
<evidence type="ECO:0000313" key="16">
    <source>
        <dbReference type="EMBL" id="SHL36426.1"/>
    </source>
</evidence>
<feature type="domain" description="Mur ligase N-terminal catalytic" evidence="12">
    <location>
        <begin position="30"/>
        <end position="76"/>
    </location>
</feature>
<keyword evidence="2 10" id="KW-0436">Ligase</keyword>
<comment type="similarity">
    <text evidence="10">Belongs to the MurCDEF family. MurF subfamily.</text>
</comment>
<dbReference type="InterPro" id="IPR051046">
    <property type="entry name" value="MurCDEF_CellWall_CoF430Synth"/>
</dbReference>
<dbReference type="GO" id="GO:0008360">
    <property type="term" value="P:regulation of cell shape"/>
    <property type="evidence" value="ECO:0007669"/>
    <property type="project" value="UniProtKB-KW"/>
</dbReference>
<dbReference type="Gene3D" id="3.90.190.20">
    <property type="entry name" value="Mur ligase, C-terminal domain"/>
    <property type="match status" value="1"/>
</dbReference>
<keyword evidence="9 10" id="KW-0961">Cell wall biogenesis/degradation</keyword>
<dbReference type="GO" id="GO:0005737">
    <property type="term" value="C:cytoplasm"/>
    <property type="evidence" value="ECO:0007669"/>
    <property type="project" value="UniProtKB-SubCell"/>
</dbReference>
<evidence type="ECO:0000256" key="3">
    <source>
        <dbReference type="ARBA" id="ARBA00022618"/>
    </source>
</evidence>
<evidence type="ECO:0000256" key="8">
    <source>
        <dbReference type="ARBA" id="ARBA00023306"/>
    </source>
</evidence>
<dbReference type="GO" id="GO:0009252">
    <property type="term" value="P:peptidoglycan biosynthetic process"/>
    <property type="evidence" value="ECO:0007669"/>
    <property type="project" value="UniProtKB-UniRule"/>
</dbReference>
<keyword evidence="3 10" id="KW-0132">Cell division</keyword>
<evidence type="ECO:0000256" key="11">
    <source>
        <dbReference type="RuleBase" id="RU004136"/>
    </source>
</evidence>
<dbReference type="UniPathway" id="UPA00219"/>
<dbReference type="InterPro" id="IPR036565">
    <property type="entry name" value="Mur-like_cat_sf"/>
</dbReference>
<gene>
    <name evidence="10 15" type="primary">murF</name>
    <name evidence="15" type="ORF">HCU01_05230</name>
    <name evidence="16" type="ORF">SAMN05660971_00319</name>
</gene>
<evidence type="ECO:0000256" key="4">
    <source>
        <dbReference type="ARBA" id="ARBA00022741"/>
    </source>
</evidence>
<comment type="pathway">
    <text evidence="10 11">Cell wall biogenesis; peptidoglycan biosynthesis.</text>
</comment>
<dbReference type="EC" id="6.3.2.10" evidence="10 11"/>
<feature type="domain" description="Mur ligase central" evidence="14">
    <location>
        <begin position="110"/>
        <end position="298"/>
    </location>
</feature>
<evidence type="ECO:0000313" key="15">
    <source>
        <dbReference type="EMBL" id="GEN22574.1"/>
    </source>
</evidence>
<dbReference type="InterPro" id="IPR035911">
    <property type="entry name" value="MurE/MurF_N"/>
</dbReference>
<dbReference type="NCBIfam" id="TIGR01143">
    <property type="entry name" value="murF"/>
    <property type="match status" value="1"/>
</dbReference>
<dbReference type="InterPro" id="IPR004101">
    <property type="entry name" value="Mur_ligase_C"/>
</dbReference>
<dbReference type="GO" id="GO:0051301">
    <property type="term" value="P:cell division"/>
    <property type="evidence" value="ECO:0007669"/>
    <property type="project" value="UniProtKB-KW"/>
</dbReference>
<evidence type="ECO:0000259" key="14">
    <source>
        <dbReference type="Pfam" id="PF08245"/>
    </source>
</evidence>
<evidence type="ECO:0000256" key="2">
    <source>
        <dbReference type="ARBA" id="ARBA00022598"/>
    </source>
</evidence>
<feature type="domain" description="Mur ligase C-terminal" evidence="13">
    <location>
        <begin position="321"/>
        <end position="440"/>
    </location>
</feature>
<keyword evidence="4 10" id="KW-0547">Nucleotide-binding</keyword>
<evidence type="ECO:0000259" key="12">
    <source>
        <dbReference type="Pfam" id="PF01225"/>
    </source>
</evidence>
<dbReference type="SUPFAM" id="SSF53623">
    <property type="entry name" value="MurD-like peptide ligases, catalytic domain"/>
    <property type="match status" value="1"/>
</dbReference>
<dbReference type="STRING" id="44933.SAMN05660971_00319"/>
<dbReference type="Gene3D" id="3.40.1390.10">
    <property type="entry name" value="MurE/MurF, N-terminal domain"/>
    <property type="match status" value="1"/>
</dbReference>
<dbReference type="GO" id="GO:0071555">
    <property type="term" value="P:cell wall organization"/>
    <property type="evidence" value="ECO:0007669"/>
    <property type="project" value="UniProtKB-KW"/>
</dbReference>
<dbReference type="Pfam" id="PF08245">
    <property type="entry name" value="Mur_ligase_M"/>
    <property type="match status" value="1"/>
</dbReference>
<dbReference type="PANTHER" id="PTHR43024">
    <property type="entry name" value="UDP-N-ACETYLMURAMOYL-TRIPEPTIDE--D-ALANYL-D-ALANINE LIGASE"/>
    <property type="match status" value="1"/>
</dbReference>
<dbReference type="InterPro" id="IPR013221">
    <property type="entry name" value="Mur_ligase_cen"/>
</dbReference>
<dbReference type="Proteomes" id="UP000321726">
    <property type="component" value="Unassembled WGS sequence"/>
</dbReference>
<evidence type="ECO:0000256" key="5">
    <source>
        <dbReference type="ARBA" id="ARBA00022840"/>
    </source>
</evidence>
<sequence>MSACGLGTLKEVAEALGQRLSAADPQASVEAIVTDTRRLGPGALFIAIRGERFDGHDFVAQAREAGAVAAVVEEAQDDPLPQLVVGDTRLALGLLGRARRRVWGGSLVAVTGNSGKTTVKQMLATLLARSGKVLATQGNLNNDIGAPLTLLSLQTEHQRAVVELGANHIGEIAWTTMLAEPQVAVITNVTGAHVGEFGGMGRIAQAKGEILAGLSEDGIAILNRDDRFFPLWERLASPHEVIDFSLADGARMVASDLVCDEFGRYAFTLTLDGRCLGRVQLPLMGRHNVSNALAAAAAGLAIGLAAEDVVAGLAEVAPVAGRLVVEQGIRGARLLDDTYNANPGAMKAAIDTLMCLPAPRWCLLGAMGELGDAAEALHADVGLYARHCGIDFLGTLGEAAQAASQAFGEGGYHFSDQAALVDHVQHHLPDNASVLVKGSRSAGMERIVAALRSDVSR</sequence>
<reference evidence="16 17" key="1">
    <citation type="submission" date="2016-11" db="EMBL/GenBank/DDBJ databases">
        <authorList>
            <person name="Jaros S."/>
            <person name="Januszkiewicz K."/>
            <person name="Wedrychowicz H."/>
        </authorList>
    </citation>
    <scope>NUCLEOTIDE SEQUENCE [LARGE SCALE GENOMIC DNA]</scope>
    <source>
        <strain evidence="16 17">DSM 4740</strain>
    </source>
</reference>
<dbReference type="InterPro" id="IPR036615">
    <property type="entry name" value="Mur_ligase_C_dom_sf"/>
</dbReference>
<keyword evidence="5 10" id="KW-0067">ATP-binding</keyword>
<keyword evidence="1 10" id="KW-0963">Cytoplasm</keyword>
<dbReference type="Pfam" id="PF01225">
    <property type="entry name" value="Mur_ligase"/>
    <property type="match status" value="1"/>
</dbReference>
<evidence type="ECO:0000256" key="7">
    <source>
        <dbReference type="ARBA" id="ARBA00022984"/>
    </source>
</evidence>
<dbReference type="RefSeq" id="WP_073433267.1">
    <property type="nucleotide sequence ID" value="NZ_BJXU01000016.1"/>
</dbReference>
<evidence type="ECO:0000256" key="6">
    <source>
        <dbReference type="ARBA" id="ARBA00022960"/>
    </source>
</evidence>
<dbReference type="OrthoDB" id="9801978at2"/>
<evidence type="ECO:0000313" key="18">
    <source>
        <dbReference type="Proteomes" id="UP000321726"/>
    </source>
</evidence>
<dbReference type="Pfam" id="PF02875">
    <property type="entry name" value="Mur_ligase_C"/>
    <property type="match status" value="1"/>
</dbReference>
<dbReference type="PANTHER" id="PTHR43024:SF1">
    <property type="entry name" value="UDP-N-ACETYLMURAMOYL-TRIPEPTIDE--D-ALANYL-D-ALANINE LIGASE"/>
    <property type="match status" value="1"/>
</dbReference>
<dbReference type="InterPro" id="IPR005863">
    <property type="entry name" value="UDP-N-AcMur_synth"/>
</dbReference>
<comment type="subcellular location">
    <subcellularLocation>
        <location evidence="10 11">Cytoplasm</location>
    </subcellularLocation>
</comment>
<proteinExistence type="inferred from homology"/>
<evidence type="ECO:0000256" key="10">
    <source>
        <dbReference type="HAMAP-Rule" id="MF_02019"/>
    </source>
</evidence>
<evidence type="ECO:0000256" key="1">
    <source>
        <dbReference type="ARBA" id="ARBA00022490"/>
    </source>
</evidence>
<keyword evidence="8 10" id="KW-0131">Cell cycle</keyword>
<dbReference type="GO" id="GO:0047480">
    <property type="term" value="F:UDP-N-acetylmuramoyl-tripeptide-D-alanyl-D-alanine ligase activity"/>
    <property type="evidence" value="ECO:0007669"/>
    <property type="project" value="UniProtKB-UniRule"/>
</dbReference>
<name>A0A1M7A182_9GAMM</name>
<dbReference type="SUPFAM" id="SSF63418">
    <property type="entry name" value="MurE/MurF N-terminal domain"/>
    <property type="match status" value="1"/>
</dbReference>
<comment type="function">
    <text evidence="10 11">Involved in cell wall formation. Catalyzes the final step in the synthesis of UDP-N-acetylmuramoyl-pentapeptide, the precursor of murein.</text>
</comment>
<keyword evidence="7 10" id="KW-0573">Peptidoglycan synthesis</keyword>
<dbReference type="GO" id="GO:0005524">
    <property type="term" value="F:ATP binding"/>
    <property type="evidence" value="ECO:0007669"/>
    <property type="project" value="UniProtKB-UniRule"/>
</dbReference>
<protein>
    <recommendedName>
        <fullName evidence="10 11">UDP-N-acetylmuramoyl-tripeptide--D-alanyl-D-alanine ligase</fullName>
        <ecNumber evidence="10 11">6.3.2.10</ecNumber>
    </recommendedName>
    <alternativeName>
        <fullName evidence="10">D-alanyl-D-alanine-adding enzyme</fullName>
    </alternativeName>
</protein>
<dbReference type="InterPro" id="IPR000713">
    <property type="entry name" value="Mur_ligase_N"/>
</dbReference>
<keyword evidence="18" id="KW-1185">Reference proteome</keyword>
<evidence type="ECO:0000259" key="13">
    <source>
        <dbReference type="Pfam" id="PF02875"/>
    </source>
</evidence>
<dbReference type="EMBL" id="BJXU01000016">
    <property type="protein sequence ID" value="GEN22574.1"/>
    <property type="molecule type" value="Genomic_DNA"/>
</dbReference>
<dbReference type="EMBL" id="FRCA01000001">
    <property type="protein sequence ID" value="SHL36426.1"/>
    <property type="molecule type" value="Genomic_DNA"/>
</dbReference>
<dbReference type="AlphaFoldDB" id="A0A1M7A182"/>